<accession>A0A382X701</accession>
<proteinExistence type="predicted"/>
<gene>
    <name evidence="1" type="ORF">METZ01_LOCUS419219</name>
</gene>
<name>A0A382X701_9ZZZZ</name>
<evidence type="ECO:0000313" key="1">
    <source>
        <dbReference type="EMBL" id="SVD66365.1"/>
    </source>
</evidence>
<reference evidence="1" key="1">
    <citation type="submission" date="2018-05" db="EMBL/GenBank/DDBJ databases">
        <authorList>
            <person name="Lanie J.A."/>
            <person name="Ng W.-L."/>
            <person name="Kazmierczak K.M."/>
            <person name="Andrzejewski T.M."/>
            <person name="Davidsen T.M."/>
            <person name="Wayne K.J."/>
            <person name="Tettelin H."/>
            <person name="Glass J.I."/>
            <person name="Rusch D."/>
            <person name="Podicherti R."/>
            <person name="Tsui H.-C.T."/>
            <person name="Winkler M.E."/>
        </authorList>
    </citation>
    <scope>NUCLEOTIDE SEQUENCE</scope>
</reference>
<protein>
    <submittedName>
        <fullName evidence="1">Uncharacterized protein</fullName>
    </submittedName>
</protein>
<dbReference type="AlphaFoldDB" id="A0A382X701"/>
<dbReference type="EMBL" id="UINC01165138">
    <property type="protein sequence ID" value="SVD66365.1"/>
    <property type="molecule type" value="Genomic_DNA"/>
</dbReference>
<sequence length="62" mass="6712">MLCNQFVLSGSEGSKYGVGIILGYKYLDGFAKTAVGNYSVQTNSLEIGLRINWSAMPIMNSC</sequence>
<organism evidence="1">
    <name type="scientific">marine metagenome</name>
    <dbReference type="NCBI Taxonomy" id="408172"/>
    <lineage>
        <taxon>unclassified sequences</taxon>
        <taxon>metagenomes</taxon>
        <taxon>ecological metagenomes</taxon>
    </lineage>
</organism>